<dbReference type="Pfam" id="PF02575">
    <property type="entry name" value="YbaB_DNA_bd"/>
    <property type="match status" value="1"/>
</dbReference>
<dbReference type="InParanoid" id="A0A212RPM9"/>
<dbReference type="FunCoup" id="A0A212RPM9">
    <property type="interactions" value="232"/>
</dbReference>
<organism evidence="3 4">
    <name type="scientific">Thermoflexus hugenholtzii JAD2</name>
    <dbReference type="NCBI Taxonomy" id="877466"/>
    <lineage>
        <taxon>Bacteria</taxon>
        <taxon>Bacillati</taxon>
        <taxon>Chloroflexota</taxon>
        <taxon>Thermoflexia</taxon>
        <taxon>Thermoflexales</taxon>
        <taxon>Thermoflexaceae</taxon>
        <taxon>Thermoflexus</taxon>
    </lineage>
</organism>
<reference evidence="4" key="1">
    <citation type="submission" date="2017-06" db="EMBL/GenBank/DDBJ databases">
        <authorList>
            <person name="Varghese N."/>
            <person name="Submissions S."/>
        </authorList>
    </citation>
    <scope>NUCLEOTIDE SEQUENCE [LARGE SCALE GENOMIC DNA]</scope>
    <source>
        <strain evidence="4">JAD2</strain>
    </source>
</reference>
<dbReference type="PIRSF" id="PIRSF004555">
    <property type="entry name" value="UCP004555"/>
    <property type="match status" value="1"/>
</dbReference>
<dbReference type="NCBIfam" id="TIGR00103">
    <property type="entry name" value="DNA_YbaB_EbfC"/>
    <property type="match status" value="1"/>
</dbReference>
<evidence type="ECO:0000256" key="2">
    <source>
        <dbReference type="HAMAP-Rule" id="MF_00274"/>
    </source>
</evidence>
<dbReference type="InterPro" id="IPR004401">
    <property type="entry name" value="YbaB/EbfC"/>
</dbReference>
<dbReference type="HAMAP" id="MF_00274">
    <property type="entry name" value="DNA_YbaB_EbfC"/>
    <property type="match status" value="1"/>
</dbReference>
<dbReference type="PANTHER" id="PTHR33449:SF1">
    <property type="entry name" value="NUCLEOID-ASSOCIATED PROTEIN YBAB"/>
    <property type="match status" value="1"/>
</dbReference>
<comment type="similarity">
    <text evidence="2">Belongs to the YbaB/EbfC family.</text>
</comment>
<name>A0A212RPM9_9CHLR</name>
<dbReference type="SUPFAM" id="SSF82607">
    <property type="entry name" value="YbaB-like"/>
    <property type="match status" value="1"/>
</dbReference>
<proteinExistence type="inferred from homology"/>
<accession>A0A212RPM9</accession>
<dbReference type="RefSeq" id="WP_088572308.1">
    <property type="nucleotide sequence ID" value="NZ_FYEK01000073.1"/>
</dbReference>
<comment type="subunit">
    <text evidence="2">Homodimer.</text>
</comment>
<comment type="subcellular location">
    <subcellularLocation>
        <location evidence="2">Cytoplasm</location>
        <location evidence="2">Nucleoid</location>
    </subcellularLocation>
</comment>
<dbReference type="Proteomes" id="UP000197025">
    <property type="component" value="Unassembled WGS sequence"/>
</dbReference>
<dbReference type="AlphaFoldDB" id="A0A212RPM9"/>
<dbReference type="OrthoDB" id="9809370at2"/>
<keyword evidence="4" id="KW-1185">Reference proteome</keyword>
<dbReference type="EMBL" id="FYEK01000073">
    <property type="protein sequence ID" value="SNB74519.1"/>
    <property type="molecule type" value="Genomic_DNA"/>
</dbReference>
<gene>
    <name evidence="3" type="ORF">SAMN02746019_00025460</name>
</gene>
<evidence type="ECO:0000313" key="3">
    <source>
        <dbReference type="EMBL" id="SNB74519.1"/>
    </source>
</evidence>
<dbReference type="Gene3D" id="3.30.1310.10">
    <property type="entry name" value="Nucleoid-associated protein YbaB-like domain"/>
    <property type="match status" value="1"/>
</dbReference>
<evidence type="ECO:0000313" key="4">
    <source>
        <dbReference type="Proteomes" id="UP000197025"/>
    </source>
</evidence>
<dbReference type="GO" id="GO:0003677">
    <property type="term" value="F:DNA binding"/>
    <property type="evidence" value="ECO:0007669"/>
    <property type="project" value="UniProtKB-UniRule"/>
</dbReference>
<sequence length="111" mass="11714">MTKTRGLGNPMQLLQQIQRLQEEMVKTKEALAQETLTVTAGGGAITIVISGDQRVQSIAIDPALLSSGDVEMLQDLLVAAINQAIERSQTYAAERLNALAGQLGLSGLLGP</sequence>
<keyword evidence="2" id="KW-0963">Cytoplasm</keyword>
<dbReference type="PANTHER" id="PTHR33449">
    <property type="entry name" value="NUCLEOID-ASSOCIATED PROTEIN YBAB"/>
    <property type="match status" value="1"/>
</dbReference>
<protein>
    <recommendedName>
        <fullName evidence="2">Nucleoid-associated protein SAMN02746019_00025460</fullName>
    </recommendedName>
</protein>
<dbReference type="GO" id="GO:0005829">
    <property type="term" value="C:cytosol"/>
    <property type="evidence" value="ECO:0007669"/>
    <property type="project" value="TreeGrafter"/>
</dbReference>
<dbReference type="GO" id="GO:0043590">
    <property type="term" value="C:bacterial nucleoid"/>
    <property type="evidence" value="ECO:0007669"/>
    <property type="project" value="UniProtKB-UniRule"/>
</dbReference>
<evidence type="ECO:0000256" key="1">
    <source>
        <dbReference type="ARBA" id="ARBA00023125"/>
    </source>
</evidence>
<keyword evidence="1 2" id="KW-0238">DNA-binding</keyword>
<dbReference type="InterPro" id="IPR036894">
    <property type="entry name" value="YbaB-like_sf"/>
</dbReference>
<comment type="function">
    <text evidence="2">Binds to DNA and alters its conformation. May be involved in regulation of gene expression, nucleoid organization and DNA protection.</text>
</comment>